<name>A0A8J2R0Z1_9NEOP</name>
<proteinExistence type="predicted"/>
<sequence>MNSFCLCNHLQIQCVNSQCWGGYSSSFNPYSYNYGYGQPYYPQMGYQFGYQPEEYYQTYYKGEEPTVIVINGERGDDGFEWMDILSFISSLRDNSGGPVYIPYPVPMGNSDCGCSDCGSRSNGCDRCNKCQNCNDCNCNCCKKQESSCGCNSGNCQSCGCNKSIKHKNNCCCRS</sequence>
<dbReference type="AlphaFoldDB" id="A0A8J2R0Z1"/>
<evidence type="ECO:0000313" key="1">
    <source>
        <dbReference type="EMBL" id="CAG9576053.1"/>
    </source>
</evidence>
<reference evidence="1" key="1">
    <citation type="submission" date="2021-09" db="EMBL/GenBank/DDBJ databases">
        <authorList>
            <person name="Martin H S."/>
        </authorList>
    </citation>
    <scope>NUCLEOTIDE SEQUENCE</scope>
</reference>
<keyword evidence="2" id="KW-1185">Reference proteome</keyword>
<accession>A0A8J2R0Z1</accession>
<organism evidence="1 2">
    <name type="scientific">Danaus chrysippus</name>
    <name type="common">African queen</name>
    <dbReference type="NCBI Taxonomy" id="151541"/>
    <lineage>
        <taxon>Eukaryota</taxon>
        <taxon>Metazoa</taxon>
        <taxon>Ecdysozoa</taxon>
        <taxon>Arthropoda</taxon>
        <taxon>Hexapoda</taxon>
        <taxon>Insecta</taxon>
        <taxon>Pterygota</taxon>
        <taxon>Neoptera</taxon>
        <taxon>Endopterygota</taxon>
        <taxon>Lepidoptera</taxon>
        <taxon>Glossata</taxon>
        <taxon>Ditrysia</taxon>
        <taxon>Papilionoidea</taxon>
        <taxon>Nymphalidae</taxon>
        <taxon>Danainae</taxon>
        <taxon>Danaini</taxon>
        <taxon>Danaina</taxon>
        <taxon>Danaus</taxon>
        <taxon>Anosia</taxon>
    </lineage>
</organism>
<dbReference type="Proteomes" id="UP000789524">
    <property type="component" value="Unassembled WGS sequence"/>
</dbReference>
<evidence type="ECO:0000313" key="2">
    <source>
        <dbReference type="Proteomes" id="UP000789524"/>
    </source>
</evidence>
<comment type="caution">
    <text evidence="1">The sequence shown here is derived from an EMBL/GenBank/DDBJ whole genome shotgun (WGS) entry which is preliminary data.</text>
</comment>
<gene>
    <name evidence="1" type="ORF">DCHRY22_LOCUS11818</name>
</gene>
<dbReference type="EMBL" id="CAKASE010000074">
    <property type="protein sequence ID" value="CAG9576053.1"/>
    <property type="molecule type" value="Genomic_DNA"/>
</dbReference>
<protein>
    <submittedName>
        <fullName evidence="1">(African queen) hypothetical protein</fullName>
    </submittedName>
</protein>